<dbReference type="Pfam" id="PF00076">
    <property type="entry name" value="RRM_1"/>
    <property type="match status" value="1"/>
</dbReference>
<dbReference type="SUPFAM" id="SSF54928">
    <property type="entry name" value="RNA-binding domain, RBD"/>
    <property type="match status" value="1"/>
</dbReference>
<evidence type="ECO:0000259" key="6">
    <source>
        <dbReference type="PROSITE" id="PS50102"/>
    </source>
</evidence>
<dbReference type="PANTHER" id="PTHR13952">
    <property type="entry name" value="U1 SMALL NUCLEAR RIBONUCLEOPROTEIN 70 KD"/>
    <property type="match status" value="1"/>
</dbReference>
<evidence type="ECO:0000313" key="7">
    <source>
        <dbReference type="EMBL" id="KAF0310398.1"/>
    </source>
</evidence>
<evidence type="ECO:0000256" key="5">
    <source>
        <dbReference type="SAM" id="MobiDB-lite"/>
    </source>
</evidence>
<evidence type="ECO:0000256" key="1">
    <source>
        <dbReference type="ARBA" id="ARBA00004123"/>
    </source>
</evidence>
<dbReference type="PANTHER" id="PTHR13952:SF6">
    <property type="entry name" value="U11_U12 SMALL NUCLEAR RIBONUCLEOPROTEIN 35 KDA PROTEIN"/>
    <property type="match status" value="1"/>
</dbReference>
<dbReference type="OrthoDB" id="6159137at2759"/>
<evidence type="ECO:0000256" key="2">
    <source>
        <dbReference type="ARBA" id="ARBA00022884"/>
    </source>
</evidence>
<evidence type="ECO:0000256" key="3">
    <source>
        <dbReference type="ARBA" id="ARBA00023242"/>
    </source>
</evidence>
<dbReference type="EMBL" id="VIIS01000312">
    <property type="protein sequence ID" value="KAF0310398.1"/>
    <property type="molecule type" value="Genomic_DNA"/>
</dbReference>
<keyword evidence="8" id="KW-1185">Reference proteome</keyword>
<dbReference type="GO" id="GO:0071011">
    <property type="term" value="C:precatalytic spliceosome"/>
    <property type="evidence" value="ECO:0007669"/>
    <property type="project" value="TreeGrafter"/>
</dbReference>
<dbReference type="Proteomes" id="UP000440578">
    <property type="component" value="Unassembled WGS sequence"/>
</dbReference>
<dbReference type="Gene3D" id="3.30.70.330">
    <property type="match status" value="1"/>
</dbReference>
<dbReference type="GO" id="GO:0017069">
    <property type="term" value="F:snRNA binding"/>
    <property type="evidence" value="ECO:0007669"/>
    <property type="project" value="TreeGrafter"/>
</dbReference>
<keyword evidence="7" id="KW-0687">Ribonucleoprotein</keyword>
<sequence length="207" mass="21750">MAFSRYGEVEETRVTRDLVTGAPRGYGFVVFARRRDAAAARVGCRRLCLAGADVVVEAEFSRGLRGWRPRRLGGGLGGKKESGQLRFGGAARPFQVPVSEPTEPDRSRPRWTSDRVTDGGERVPDPAGGPGRHSGESAPSQRRGAERTWIGTESMGVTGTVIGMAVGRGAETGTGVATEQWRTAASNAAHRLGTIGSGKSALADTAG</sequence>
<comment type="caution">
    <text evidence="7">The sequence shown here is derived from an EMBL/GenBank/DDBJ whole genome shotgun (WGS) entry which is preliminary data.</text>
</comment>
<dbReference type="GO" id="GO:0000398">
    <property type="term" value="P:mRNA splicing, via spliceosome"/>
    <property type="evidence" value="ECO:0007669"/>
    <property type="project" value="TreeGrafter"/>
</dbReference>
<reference evidence="7 8" key="1">
    <citation type="submission" date="2019-07" db="EMBL/GenBank/DDBJ databases">
        <title>Draft genome assembly of a fouling barnacle, Amphibalanus amphitrite (Darwin, 1854): The first reference genome for Thecostraca.</title>
        <authorList>
            <person name="Kim W."/>
        </authorList>
    </citation>
    <scope>NUCLEOTIDE SEQUENCE [LARGE SCALE GENOMIC DNA]</scope>
    <source>
        <strain evidence="7">SNU_AA5</strain>
        <tissue evidence="7">Soma without cirri and trophi</tissue>
    </source>
</reference>
<name>A0A6A4X612_AMPAM</name>
<protein>
    <submittedName>
        <fullName evidence="7">U11/U12 small nuclear ribonucleoprotein</fullName>
    </submittedName>
</protein>
<comment type="subcellular location">
    <subcellularLocation>
        <location evidence="1">Nucleus</location>
    </subcellularLocation>
</comment>
<feature type="domain" description="RRM" evidence="6">
    <location>
        <begin position="1"/>
        <end position="63"/>
    </location>
</feature>
<dbReference type="InterPro" id="IPR000504">
    <property type="entry name" value="RRM_dom"/>
</dbReference>
<dbReference type="InterPro" id="IPR035979">
    <property type="entry name" value="RBD_domain_sf"/>
</dbReference>
<evidence type="ECO:0000256" key="4">
    <source>
        <dbReference type="PROSITE-ProRule" id="PRU00176"/>
    </source>
</evidence>
<organism evidence="7 8">
    <name type="scientific">Amphibalanus amphitrite</name>
    <name type="common">Striped barnacle</name>
    <name type="synonym">Balanus amphitrite</name>
    <dbReference type="NCBI Taxonomy" id="1232801"/>
    <lineage>
        <taxon>Eukaryota</taxon>
        <taxon>Metazoa</taxon>
        <taxon>Ecdysozoa</taxon>
        <taxon>Arthropoda</taxon>
        <taxon>Crustacea</taxon>
        <taxon>Multicrustacea</taxon>
        <taxon>Cirripedia</taxon>
        <taxon>Thoracica</taxon>
        <taxon>Thoracicalcarea</taxon>
        <taxon>Balanomorpha</taxon>
        <taxon>Balanoidea</taxon>
        <taxon>Balanidae</taxon>
        <taxon>Amphibalaninae</taxon>
        <taxon>Amphibalanus</taxon>
    </lineage>
</organism>
<gene>
    <name evidence="7" type="primary">snrnp35</name>
    <name evidence="7" type="ORF">FJT64_018590</name>
</gene>
<dbReference type="InterPro" id="IPR012677">
    <property type="entry name" value="Nucleotide-bd_a/b_plait_sf"/>
</dbReference>
<evidence type="ECO:0000313" key="8">
    <source>
        <dbReference type="Proteomes" id="UP000440578"/>
    </source>
</evidence>
<accession>A0A6A4X612</accession>
<keyword evidence="3" id="KW-0539">Nucleus</keyword>
<dbReference type="PROSITE" id="PS50102">
    <property type="entry name" value="RRM"/>
    <property type="match status" value="1"/>
</dbReference>
<feature type="compositionally biased region" description="Basic and acidic residues" evidence="5">
    <location>
        <begin position="103"/>
        <end position="124"/>
    </location>
</feature>
<keyword evidence="2 4" id="KW-0694">RNA-binding</keyword>
<proteinExistence type="predicted"/>
<feature type="region of interest" description="Disordered" evidence="5">
    <location>
        <begin position="69"/>
        <end position="150"/>
    </location>
</feature>
<dbReference type="GO" id="GO:0003729">
    <property type="term" value="F:mRNA binding"/>
    <property type="evidence" value="ECO:0007669"/>
    <property type="project" value="TreeGrafter"/>
</dbReference>
<dbReference type="AlphaFoldDB" id="A0A6A4X612"/>
<dbReference type="InterPro" id="IPR051183">
    <property type="entry name" value="U1_U11-U12_snRNP_70-35kDa"/>
</dbReference>